<dbReference type="AlphaFoldDB" id="A0A7R8CEC5"/>
<sequence>MMVVNLAIVNTVGRDIIICFISTIIRCVQRGFLIDHSQVWALHMKIMSARTMVVNKRYSASERVLFNDGSQTSLIYPNLARTLKFQGVEKRFPLLVLTKSAESCHRHEISLRSIDNSLIPISAFKVERMSDYTDPVQVDIFNWPHLKLGYSVWWPPSFYVWLSIDMLPRLLDNIPIKLGNID</sequence>
<protein>
    <submittedName>
        <fullName evidence="1">(salmon louse) hypothetical protein</fullName>
    </submittedName>
</protein>
<gene>
    <name evidence="1" type="ORF">LSAA_2500</name>
</gene>
<evidence type="ECO:0000313" key="2">
    <source>
        <dbReference type="Proteomes" id="UP000675881"/>
    </source>
</evidence>
<keyword evidence="2" id="KW-1185">Reference proteome</keyword>
<evidence type="ECO:0000313" key="1">
    <source>
        <dbReference type="EMBL" id="CAF2793951.1"/>
    </source>
</evidence>
<reference evidence="1" key="1">
    <citation type="submission" date="2021-02" db="EMBL/GenBank/DDBJ databases">
        <authorList>
            <person name="Bekaert M."/>
        </authorList>
    </citation>
    <scope>NUCLEOTIDE SEQUENCE</scope>
    <source>
        <strain evidence="1">IoA-00</strain>
    </source>
</reference>
<dbReference type="EMBL" id="HG994589">
    <property type="protein sequence ID" value="CAF2793951.1"/>
    <property type="molecule type" value="Genomic_DNA"/>
</dbReference>
<accession>A0A7R8CEC5</accession>
<dbReference type="Proteomes" id="UP000675881">
    <property type="component" value="Chromosome 10"/>
</dbReference>
<proteinExistence type="predicted"/>
<name>A0A7R8CEC5_LEPSM</name>
<organism evidence="1 2">
    <name type="scientific">Lepeophtheirus salmonis</name>
    <name type="common">Salmon louse</name>
    <name type="synonym">Caligus salmonis</name>
    <dbReference type="NCBI Taxonomy" id="72036"/>
    <lineage>
        <taxon>Eukaryota</taxon>
        <taxon>Metazoa</taxon>
        <taxon>Ecdysozoa</taxon>
        <taxon>Arthropoda</taxon>
        <taxon>Crustacea</taxon>
        <taxon>Multicrustacea</taxon>
        <taxon>Hexanauplia</taxon>
        <taxon>Copepoda</taxon>
        <taxon>Siphonostomatoida</taxon>
        <taxon>Caligidae</taxon>
        <taxon>Lepeophtheirus</taxon>
    </lineage>
</organism>